<reference evidence="2" key="1">
    <citation type="submission" date="2009-11" db="EMBL/GenBank/DDBJ databases">
        <authorList>
            <consortium name="The Broad Institute Genome Sequencing Platform"/>
            <person name="Ward D."/>
            <person name="Feldgarden M."/>
            <person name="Earl A."/>
            <person name="Young S.K."/>
            <person name="Zeng Q."/>
            <person name="Koehrsen M."/>
            <person name="Alvarado L."/>
            <person name="Berlin A."/>
            <person name="Bochicchio J."/>
            <person name="Borenstein D."/>
            <person name="Chapman S.B."/>
            <person name="Chen Z."/>
            <person name="Engels R."/>
            <person name="Freedman E."/>
            <person name="Gellesch M."/>
            <person name="Goldberg J."/>
            <person name="Griggs A."/>
            <person name="Gujja S."/>
            <person name="Heilman E."/>
            <person name="Heiman D."/>
            <person name="Hepburn T."/>
            <person name="Howarth C."/>
            <person name="Jen D."/>
            <person name="Larson L."/>
            <person name="Lewis B."/>
            <person name="Mehta T."/>
            <person name="Park D."/>
            <person name="Pearson M."/>
            <person name="Roberts A."/>
            <person name="Saif S."/>
            <person name="Shea T."/>
            <person name="Shenoy N."/>
            <person name="Sisk P."/>
            <person name="Stolte C."/>
            <person name="Sykes S."/>
            <person name="Thomson T."/>
            <person name="Walk T."/>
            <person name="White J."/>
            <person name="Yandava C."/>
            <person name="Izard J."/>
            <person name="Baranova O.V."/>
            <person name="Blanton J.M."/>
            <person name="Tanner A.C."/>
            <person name="Dewhirst F.E."/>
            <person name="Haas B."/>
            <person name="Nusbaum C."/>
            <person name="Birren B."/>
        </authorList>
    </citation>
    <scope>NUCLEOTIDE SEQUENCE [LARGE SCALE GENOMIC DNA]</scope>
    <source>
        <strain evidence="2">1-1 BBBD Race 1</strain>
    </source>
</reference>
<gene>
    <name evidence="2" type="ORF">PTTG_29225</name>
</gene>
<protein>
    <submittedName>
        <fullName evidence="2 3">Uncharacterized protein</fullName>
    </submittedName>
</protein>
<reference evidence="3 4" key="3">
    <citation type="journal article" date="2017" name="G3 (Bethesda)">
        <title>Comparative analysis highlights variable genome content of wheat rusts and divergence of the mating loci.</title>
        <authorList>
            <person name="Cuomo C.A."/>
            <person name="Bakkeren G."/>
            <person name="Khalil H.B."/>
            <person name="Panwar V."/>
            <person name="Joly D."/>
            <person name="Linning R."/>
            <person name="Sakthikumar S."/>
            <person name="Song X."/>
            <person name="Adiconis X."/>
            <person name="Fan L."/>
            <person name="Goldberg J.M."/>
            <person name="Levin J.Z."/>
            <person name="Young S."/>
            <person name="Zeng Q."/>
            <person name="Anikster Y."/>
            <person name="Bruce M."/>
            <person name="Wang M."/>
            <person name="Yin C."/>
            <person name="McCallum B."/>
            <person name="Szabo L.J."/>
            <person name="Hulbert S."/>
            <person name="Chen X."/>
            <person name="Fellers J.P."/>
        </authorList>
    </citation>
    <scope>NUCLEOTIDE SEQUENCE</scope>
    <source>
        <strain evidence="4">Isolate 1-1 / race 1 (BBBD)</strain>
        <strain evidence="3">isolate 1-1 / race 1 (BBBD)</strain>
    </source>
</reference>
<sequence length="245" mass="26206">MPPPPWAIAAPVRHLGCLRIDMLSVTWNRFQEEVIRYIGRGDDQALVRVLRGANERGELQWQAMLSGDPHYTPGNKITIRGDSDFKCFGVAAYELFPNKVLVKLVMRDPSDETPAGVIADPVKRPRGVGPSDVVRPPNGIPCAPPSEKENNSGNGGMAARAITDDGSNRAKKKNKLNGPGELGPVAAAHTANLAGIGATGSASDKVKGRSRAQAVPIAIRRIVFDEVGRALDTSRRGESSTETNL</sequence>
<proteinExistence type="predicted"/>
<evidence type="ECO:0000256" key="1">
    <source>
        <dbReference type="SAM" id="MobiDB-lite"/>
    </source>
</evidence>
<evidence type="ECO:0000313" key="2">
    <source>
        <dbReference type="EMBL" id="OAV87942.1"/>
    </source>
</evidence>
<evidence type="ECO:0000313" key="4">
    <source>
        <dbReference type="Proteomes" id="UP000005240"/>
    </source>
</evidence>
<dbReference type="Proteomes" id="UP000005240">
    <property type="component" value="Unassembled WGS sequence"/>
</dbReference>
<feature type="region of interest" description="Disordered" evidence="1">
    <location>
        <begin position="115"/>
        <end position="184"/>
    </location>
</feature>
<dbReference type="EMBL" id="ADAS02000245">
    <property type="protein sequence ID" value="OAV87942.1"/>
    <property type="molecule type" value="Genomic_DNA"/>
</dbReference>
<dbReference type="AlphaFoldDB" id="A0A180G6E2"/>
<name>A0A180G6E2_PUCT1</name>
<dbReference type="EnsemblFungi" id="PTTG_29225-t43_1">
    <property type="protein sequence ID" value="PTTG_29225-t43_1-p1"/>
    <property type="gene ID" value="PTTG_29225"/>
</dbReference>
<evidence type="ECO:0000313" key="3">
    <source>
        <dbReference type="EnsemblFungi" id="PTTG_29225-t43_1-p1"/>
    </source>
</evidence>
<keyword evidence="4" id="KW-1185">Reference proteome</keyword>
<organism evidence="2">
    <name type="scientific">Puccinia triticina (isolate 1-1 / race 1 (BBBD))</name>
    <name type="common">Brown leaf rust fungus</name>
    <dbReference type="NCBI Taxonomy" id="630390"/>
    <lineage>
        <taxon>Eukaryota</taxon>
        <taxon>Fungi</taxon>
        <taxon>Dikarya</taxon>
        <taxon>Basidiomycota</taxon>
        <taxon>Pucciniomycotina</taxon>
        <taxon>Pucciniomycetes</taxon>
        <taxon>Pucciniales</taxon>
        <taxon>Pucciniaceae</taxon>
        <taxon>Puccinia</taxon>
    </lineage>
</organism>
<reference evidence="3" key="4">
    <citation type="submission" date="2025-05" db="UniProtKB">
        <authorList>
            <consortium name="EnsemblFungi"/>
        </authorList>
    </citation>
    <scope>IDENTIFICATION</scope>
    <source>
        <strain evidence="3">isolate 1-1 / race 1 (BBBD)</strain>
    </source>
</reference>
<dbReference type="VEuPathDB" id="FungiDB:PTTG_29225"/>
<reference evidence="2" key="2">
    <citation type="submission" date="2016-05" db="EMBL/GenBank/DDBJ databases">
        <title>Comparative analysis highlights variable genome content of wheat rusts and divergence of the mating loci.</title>
        <authorList>
            <person name="Cuomo C.A."/>
            <person name="Bakkeren G."/>
            <person name="Szabo L."/>
            <person name="Khalil H."/>
            <person name="Joly D."/>
            <person name="Goldberg J."/>
            <person name="Young S."/>
            <person name="Zeng Q."/>
            <person name="Fellers J."/>
        </authorList>
    </citation>
    <scope>NUCLEOTIDE SEQUENCE [LARGE SCALE GENOMIC DNA]</scope>
    <source>
        <strain evidence="2">1-1 BBBD Race 1</strain>
    </source>
</reference>
<accession>A0A180G6E2</accession>